<dbReference type="Proteomes" id="UP000217944">
    <property type="component" value="Unassembled WGS sequence"/>
</dbReference>
<dbReference type="AlphaFoldDB" id="A0A292YCV6"/>
<protein>
    <submittedName>
        <fullName evidence="1">Uncharacterized protein</fullName>
    </submittedName>
</protein>
<evidence type="ECO:0000313" key="1">
    <source>
        <dbReference type="EMBL" id="GAX87263.1"/>
    </source>
</evidence>
<sequence length="124" mass="14298">MLILEKPFSNEIFVKINSIEKIKASPSNSTLIFEFNENLESFIFCKENNIPYGVIINDIKELIFIANLNAKYAFTDNLEKAKIFQKIAENYLLDTKIIFLADSLDEIEILVKYQIDGIKLKDKG</sequence>
<evidence type="ECO:0000313" key="2">
    <source>
        <dbReference type="Proteomes" id="UP000217944"/>
    </source>
</evidence>
<comment type="caution">
    <text evidence="1">The sequence shown here is derived from an EMBL/GenBank/DDBJ whole genome shotgun (WGS) entry which is preliminary data.</text>
</comment>
<reference evidence="1 2" key="1">
    <citation type="journal article" date="2017" name="Syst. Appl. Microbiol.">
        <title>Lebetimonas natsushimae sp. nov., a novel strictly anaerobic, moderately thermophilic chemoautotroph isolated from a deep-sea hydrothermal vent polychaete nest in the Mid-Okinawa Trough.</title>
        <authorList>
            <person name="Nagata R."/>
            <person name="Takaki Y."/>
            <person name="Tame A."/>
            <person name="Nunoura T."/>
            <person name="Muto H."/>
            <person name="Mino S."/>
            <person name="Sawayama S."/>
            <person name="Takai K."/>
            <person name="Nakagawa S."/>
        </authorList>
    </citation>
    <scope>NUCLEOTIDE SEQUENCE [LARGE SCALE GENOMIC DNA]</scope>
    <source>
        <strain evidence="1 2">HS1857</strain>
    </source>
</reference>
<name>A0A292YCV6_9BACT</name>
<accession>A0A292YCV6</accession>
<dbReference type="OrthoDB" id="5339711at2"/>
<keyword evidence="2" id="KW-1185">Reference proteome</keyword>
<proteinExistence type="predicted"/>
<dbReference type="EMBL" id="BDME01000001">
    <property type="protein sequence ID" value="GAX87263.1"/>
    <property type="molecule type" value="Genomic_DNA"/>
</dbReference>
<dbReference type="RefSeq" id="WP_096258412.1">
    <property type="nucleotide sequence ID" value="NZ_BDME01000001.1"/>
</dbReference>
<organism evidence="1 2">
    <name type="scientific">Lebetimonas natsushimae</name>
    <dbReference type="NCBI Taxonomy" id="1936991"/>
    <lineage>
        <taxon>Bacteria</taxon>
        <taxon>Pseudomonadati</taxon>
        <taxon>Campylobacterota</taxon>
        <taxon>Epsilonproteobacteria</taxon>
        <taxon>Nautiliales</taxon>
        <taxon>Nautiliaceae</taxon>
        <taxon>Lebetimonas</taxon>
    </lineage>
</organism>
<gene>
    <name evidence="1" type="ORF">LNAT_P0558</name>
</gene>